<feature type="domain" description="Carrier" evidence="4">
    <location>
        <begin position="2078"/>
        <end position="2153"/>
    </location>
</feature>
<dbReference type="Pfam" id="PF13193">
    <property type="entry name" value="AMP-binding_C"/>
    <property type="match status" value="2"/>
</dbReference>
<keyword evidence="3" id="KW-0597">Phosphoprotein</keyword>
<evidence type="ECO:0000313" key="5">
    <source>
        <dbReference type="EMBL" id="UWP79203.1"/>
    </source>
</evidence>
<dbReference type="Proteomes" id="UP001059617">
    <property type="component" value="Chromosome"/>
</dbReference>
<dbReference type="SUPFAM" id="SSF47336">
    <property type="entry name" value="ACP-like"/>
    <property type="match status" value="2"/>
</dbReference>
<evidence type="ECO:0000256" key="1">
    <source>
        <dbReference type="ARBA" id="ARBA00001957"/>
    </source>
</evidence>
<dbReference type="Gene3D" id="2.30.38.10">
    <property type="entry name" value="Luciferase, Domain 3"/>
    <property type="match status" value="1"/>
</dbReference>
<evidence type="ECO:0000256" key="3">
    <source>
        <dbReference type="ARBA" id="ARBA00022553"/>
    </source>
</evidence>
<dbReference type="InterPro" id="IPR009081">
    <property type="entry name" value="PP-bd_ACP"/>
</dbReference>
<dbReference type="Gene3D" id="3.30.559.30">
    <property type="entry name" value="Nonribosomal peptide synthetase, condensation domain"/>
    <property type="match status" value="3"/>
</dbReference>
<dbReference type="EMBL" id="CP073720">
    <property type="protein sequence ID" value="UWP79203.1"/>
    <property type="molecule type" value="Genomic_DNA"/>
</dbReference>
<comment type="cofactor">
    <cofactor evidence="1">
        <name>pantetheine 4'-phosphate</name>
        <dbReference type="ChEBI" id="CHEBI:47942"/>
    </cofactor>
</comment>
<dbReference type="SUPFAM" id="SSF52777">
    <property type="entry name" value="CoA-dependent acyltransferases"/>
    <property type="match status" value="6"/>
</dbReference>
<dbReference type="InterPro" id="IPR020845">
    <property type="entry name" value="AMP-binding_CS"/>
</dbReference>
<dbReference type="InterPro" id="IPR000873">
    <property type="entry name" value="AMP-dep_synth/lig_dom"/>
</dbReference>
<dbReference type="InterPro" id="IPR036736">
    <property type="entry name" value="ACP-like_sf"/>
</dbReference>
<dbReference type="SMART" id="SM00823">
    <property type="entry name" value="PKS_PP"/>
    <property type="match status" value="2"/>
</dbReference>
<dbReference type="InterPro" id="IPR025110">
    <property type="entry name" value="AMP-bd_C"/>
</dbReference>
<dbReference type="Gene3D" id="1.10.1200.10">
    <property type="entry name" value="ACP-like"/>
    <property type="match status" value="2"/>
</dbReference>
<dbReference type="InterPro" id="IPR045851">
    <property type="entry name" value="AMP-bd_C_sf"/>
</dbReference>
<feature type="domain" description="Carrier" evidence="4">
    <location>
        <begin position="1026"/>
        <end position="1101"/>
    </location>
</feature>
<dbReference type="InterPro" id="IPR042099">
    <property type="entry name" value="ANL_N_sf"/>
</dbReference>
<dbReference type="InterPro" id="IPR023213">
    <property type="entry name" value="CAT-like_dom_sf"/>
</dbReference>
<dbReference type="SUPFAM" id="SSF56801">
    <property type="entry name" value="Acetyl-CoA synthetase-like"/>
    <property type="match status" value="2"/>
</dbReference>
<protein>
    <submittedName>
        <fullName evidence="5">Amino acid adenylation domain-containing protein</fullName>
    </submittedName>
</protein>
<dbReference type="RefSeq" id="WP_259856790.1">
    <property type="nucleotide sequence ID" value="NZ_CP073720.1"/>
</dbReference>
<dbReference type="PANTHER" id="PTHR45527">
    <property type="entry name" value="NONRIBOSOMAL PEPTIDE SYNTHETASE"/>
    <property type="match status" value="1"/>
</dbReference>
<reference evidence="5" key="1">
    <citation type="submission" date="2021-04" db="EMBL/GenBank/DDBJ databases">
        <authorList>
            <person name="Hartkoorn R.C."/>
            <person name="Beaudoing E."/>
            <person name="Hot D."/>
        </authorList>
    </citation>
    <scope>NUCLEOTIDE SEQUENCE</scope>
    <source>
        <strain evidence="5">NRRL B-16292</strain>
    </source>
</reference>
<dbReference type="InterPro" id="IPR010071">
    <property type="entry name" value="AA_adenyl_dom"/>
</dbReference>
<dbReference type="PROSITE" id="PS00012">
    <property type="entry name" value="PHOSPHOPANTETHEINE"/>
    <property type="match status" value="2"/>
</dbReference>
<dbReference type="InterPro" id="IPR006162">
    <property type="entry name" value="Ppantetheine_attach_site"/>
</dbReference>
<dbReference type="InterPro" id="IPR001242">
    <property type="entry name" value="Condensation_dom"/>
</dbReference>
<name>A0ABY5VN96_9ACTN</name>
<dbReference type="InterPro" id="IPR020806">
    <property type="entry name" value="PKS_PP-bd"/>
</dbReference>
<keyword evidence="6" id="KW-1185">Reference proteome</keyword>
<dbReference type="Pfam" id="PF00668">
    <property type="entry name" value="Condensation"/>
    <property type="match status" value="3"/>
</dbReference>
<gene>
    <name evidence="5" type="ORF">Dfulv_29015</name>
</gene>
<dbReference type="PROSITE" id="PS50075">
    <property type="entry name" value="CARRIER"/>
    <property type="match status" value="2"/>
</dbReference>
<dbReference type="CDD" id="cd05930">
    <property type="entry name" value="A_NRPS"/>
    <property type="match status" value="2"/>
</dbReference>
<organism evidence="5 6">
    <name type="scientific">Dactylosporangium fulvum</name>
    <dbReference type="NCBI Taxonomy" id="53359"/>
    <lineage>
        <taxon>Bacteria</taxon>
        <taxon>Bacillati</taxon>
        <taxon>Actinomycetota</taxon>
        <taxon>Actinomycetes</taxon>
        <taxon>Micromonosporales</taxon>
        <taxon>Micromonosporaceae</taxon>
        <taxon>Dactylosporangium</taxon>
    </lineage>
</organism>
<evidence type="ECO:0000259" key="4">
    <source>
        <dbReference type="PROSITE" id="PS50075"/>
    </source>
</evidence>
<dbReference type="CDD" id="cd19531">
    <property type="entry name" value="LCL_NRPS-like"/>
    <property type="match status" value="1"/>
</dbReference>
<reference evidence="5" key="2">
    <citation type="submission" date="2022-09" db="EMBL/GenBank/DDBJ databases">
        <title>Biosynthetic gene clusters of Dactylosporangioum fulvum.</title>
        <authorList>
            <person name="Caradec T."/>
        </authorList>
    </citation>
    <scope>NUCLEOTIDE SEQUENCE</scope>
    <source>
        <strain evidence="5">NRRL B-16292</strain>
    </source>
</reference>
<keyword evidence="2" id="KW-0596">Phosphopantetheine</keyword>
<dbReference type="Gene3D" id="3.40.50.12780">
    <property type="entry name" value="N-terminal domain of ligase-like"/>
    <property type="match status" value="1"/>
</dbReference>
<dbReference type="NCBIfam" id="TIGR01733">
    <property type="entry name" value="AA-adenyl-dom"/>
    <property type="match status" value="2"/>
</dbReference>
<dbReference type="PANTHER" id="PTHR45527:SF1">
    <property type="entry name" value="FATTY ACID SYNTHASE"/>
    <property type="match status" value="1"/>
</dbReference>
<dbReference type="Gene3D" id="3.40.50.980">
    <property type="match status" value="2"/>
</dbReference>
<dbReference type="PROSITE" id="PS00455">
    <property type="entry name" value="AMP_BINDING"/>
    <property type="match status" value="2"/>
</dbReference>
<dbReference type="Gene3D" id="3.30.559.10">
    <property type="entry name" value="Chloramphenicol acetyltransferase-like domain"/>
    <property type="match status" value="3"/>
</dbReference>
<proteinExistence type="predicted"/>
<dbReference type="Pfam" id="PF00501">
    <property type="entry name" value="AMP-binding"/>
    <property type="match status" value="2"/>
</dbReference>
<sequence>MRAIDEHTGEPQAAIERSVGRLLDVHARVMAQVHALLLENDSIAVTHPAPPSPPPLPPVAPPTYPLSVTQREIWFLEQVGAGSARAYNEAVLLDLTGPLDPAALHRALAAVVARHDSFRTVFAPDGSHQRVLPEVPVGLPLVDLTGEPDARRLAWLDERVQESFDLVAGPLVRAALLRLAPEHHQLHLLVHHSVVDGWSFVVVVDELLRLYEQDRAGTPAGLAAAPAYRDHVARQAARRASGTGRAAADYWTGRLRGPRPVLRLPLDRPRPAKGTGRAARIELAVDQAVADAVTDRARQLGTTAFTVLFGAYAHLLHRLTAQDDVVVGVPVAERDHPGDDRLVGHCNTVLPIRVAGGGRASARDYLRAVQRDLIDAYDHPDFSVDLLREDGAEADRTPLFRTFFNLDRARSMPHPTGMRATVLPTPPSFAKLDLFVDVLCIGRAMTVLFEYDTALFDEATVRGFAGMYEQLLREITHRTDEPLEALEIVPPAARETLLAAARGPRTAATGAGNVLELFEARATRTPDALAVVHGDERLSYAELDTRAEALATRLRRLGAGPEQRVAVLLPRSAALVVAVLGIWKAGAAFVALDADTPIARRRAVVADAEAGLAVTTVALAGEFDGTGITCVDVEDTGPQEAAPRRARPAGALAYLIYTSGSTGRPKGVMVGDDTLLSVYRGWESAYRLPGRIRSVLQMANFGFDVFVGDLTRALCSGARLVLCPRDLLLQPERLLDLMRREEVDCAEFVPLVARRLAEHAAAAGERLDGMRLLIVGSDHVDADDLTRMRALLGPDGEVVNSYGLTEATIDSTYLVHDSDLDHGGVCLVGGPYPNAEAYVLDDDLRPVPAGVPGTLYVGGGLARGYAGRPDLTADAFVPHPYAERPGERLYRTGDLARHRRRGDRLVIEYLGRQDQQLKIRGYRIELGEVEAALRTVTGLAAAVVVAHPGGDDGGDRLVAHVAARPAGQTLVEWHERLSDRLPRYMVPDGYVLHDALPVSRNGKVDRAALLAAGTGAVVSARREYVAPRTDLERRLAEVWSAVLERDRVGVTDDFFALGGHSLVATRLVSRVRAVLGRELAIRDLFETPTIAGLAARFDAPAAVRPALTAVEPRPSTVPLSPAQQRLWFLHEFEGPAATYNIPLALRLTGALDPDALRAAFDDVVARHESLRTTVRTVEGSAVQRIAPAGTVRVPFVTERVAPDGVAAMVAEAAAQPFDLAADLPLRVHLFALGAHEHVVVAVLHHIAADAWSIGPLARDLTAAYAARSAGTAPAWSPLPVQYADYTLWQQRLLGGDTDPDSLVSRQLDFWRSTLAGAPPALELPGAGRRPGPHSADGADVRFTIDAGLHEGLARLARQERGSVFMVVQAALAALLTRLGAGTDIPIGSPVAGRLDDALEDLIGFFVNTLVLRTDTSGDPTFRELLDRVRTTDLAALAHQDVPFEQLVLALNPPRAEGRHPLFQVMLVADGTEQVGAELPGLRVTEEPIAATTAQFDLVLVLRERYGPGGRCDGVRAELRYRTELFDAADAAQLVARLMRVLGTVAADPDVRCADLDVLDDAERVLVTEAWQGPVREYPGPADLTAAITARADSDDVALVHGGHRVTYRELAGRVDRLAGHLRAAGATPDRPVGVLLHRGIDLVVAIVAVVRAGAPYLPLDPDHPAERTAMVLDDAAAALVVTTADLAGILQARPTATILVDEHADAIAAHPAPCPPSGVLPDHLAYVFYTSGSTGRPKGVMISHRAAHNQIHWQIDRFGLNPTATVLFKTNVTFDDSVVEIFATLTAGARLVIADPGGHRDPTYLRTLLATENVTYVRFVPTMLAALLAHGGNTPLPALRVIKSAGEALTPELRAQCLTLLGADLYNAYGPTETAVNVTVDRCRLDGDPRVPIGTPTTNVRAYILDTSLRLQPVGVPGELCIGGIQLARGYLGRPDLTADRFTPDPYGPPGSRLYRTGDLARWRTDGRIDFLGRLDRQIKLRGHRIELGEIEATLTQRARHAAVTTTNDRLIAYITPTDNPTDPQELRTWLRTRLPEYMVPSVIVTLPAMPQLSSGKIDYKRLPAPPDDTPVHTEYVAPRSPAEDAMLQVWAEVLDRPGLGVEDDFFALGGHSMLAVRLVSRIRAAFGVELPVRAVFDAPTPAGLAAQLTGVRGTARPALVQGVRPDVVPLSPAQQRLWFLYRLTGPSATYNVPVSIRLTGDLDAEALAGALTDVVARHESLRTTVLEVGGVPTQQVRPADGAAVRMRVVDCGPHGLAAEQAAAAATAFRLDEDLPLRAWLFRLNDAEHVLTVVLHHIACDGWSMVPLAADLARAYGARRAGGRVRWEPLPAQYADYTLWQQELLGSARDPRSLLARQLAYWRRTLAGMPAELALPFDRPRPAAASSAGRGVTFTVDPDAHAALANVARGSRASVFMAAQAALAALLTQVGAGTDIPLGTPVAGRPDEALDGLIGFFANTIVLRTDTSGDPTFTDLLARVRDADLEAYAHQDTPFEHLVQALNPARSSSRHPLFQVMIVADDTERGGFDLPGLRLRIEPTASTTAKFDLNVMLRERIGPDGACLGVDGLLEYSTDLFDDETAQDLAERYVALLAQVAADPGARCCRKTVTAGE</sequence>
<evidence type="ECO:0000313" key="6">
    <source>
        <dbReference type="Proteomes" id="UP001059617"/>
    </source>
</evidence>
<evidence type="ECO:0000256" key="2">
    <source>
        <dbReference type="ARBA" id="ARBA00022450"/>
    </source>
</evidence>
<dbReference type="Gene3D" id="3.30.300.30">
    <property type="match status" value="2"/>
</dbReference>
<dbReference type="Pfam" id="PF00550">
    <property type="entry name" value="PP-binding"/>
    <property type="match status" value="2"/>
</dbReference>
<dbReference type="CDD" id="cd19540">
    <property type="entry name" value="LCL_NRPS-like"/>
    <property type="match status" value="2"/>
</dbReference>
<accession>A0ABY5VN96</accession>